<dbReference type="InterPro" id="IPR017853">
    <property type="entry name" value="GH"/>
</dbReference>
<keyword evidence="1" id="KW-1133">Transmembrane helix</keyword>
<dbReference type="AlphaFoldDB" id="A0A1G2JMM1"/>
<protein>
    <recommendedName>
        <fullName evidence="4">Glycoside hydrolase family 42 N-terminal domain-containing protein</fullName>
    </recommendedName>
</protein>
<name>A0A1G2JMM1_9BACT</name>
<evidence type="ECO:0008006" key="4">
    <source>
        <dbReference type="Google" id="ProtNLM"/>
    </source>
</evidence>
<feature type="transmembrane region" description="Helical" evidence="1">
    <location>
        <begin position="7"/>
        <end position="27"/>
    </location>
</feature>
<organism evidence="2 3">
    <name type="scientific">Candidatus Staskawiczbacteria bacterium RIFOXYD1_FULL_32_13</name>
    <dbReference type="NCBI Taxonomy" id="1802234"/>
    <lineage>
        <taxon>Bacteria</taxon>
        <taxon>Candidatus Staskawicziibacteriota</taxon>
    </lineage>
</organism>
<comment type="caution">
    <text evidence="2">The sequence shown here is derived from an EMBL/GenBank/DDBJ whole genome shotgun (WGS) entry which is preliminary data.</text>
</comment>
<dbReference type="Gene3D" id="3.20.20.80">
    <property type="entry name" value="Glycosidases"/>
    <property type="match status" value="1"/>
</dbReference>
<evidence type="ECO:0000313" key="2">
    <source>
        <dbReference type="EMBL" id="OGZ88374.1"/>
    </source>
</evidence>
<proteinExistence type="predicted"/>
<dbReference type="Proteomes" id="UP000178935">
    <property type="component" value="Unassembled WGS sequence"/>
</dbReference>
<reference evidence="2 3" key="1">
    <citation type="journal article" date="2016" name="Nat. Commun.">
        <title>Thousands of microbial genomes shed light on interconnected biogeochemical processes in an aquifer system.</title>
        <authorList>
            <person name="Anantharaman K."/>
            <person name="Brown C.T."/>
            <person name="Hug L.A."/>
            <person name="Sharon I."/>
            <person name="Castelle C.J."/>
            <person name="Probst A.J."/>
            <person name="Thomas B.C."/>
            <person name="Singh A."/>
            <person name="Wilkins M.J."/>
            <person name="Karaoz U."/>
            <person name="Brodie E.L."/>
            <person name="Williams K.H."/>
            <person name="Hubbard S.S."/>
            <person name="Banfield J.F."/>
        </authorList>
    </citation>
    <scope>NUCLEOTIDE SEQUENCE [LARGE SCALE GENOMIC DNA]</scope>
</reference>
<dbReference type="EMBL" id="MHPU01000026">
    <property type="protein sequence ID" value="OGZ88374.1"/>
    <property type="molecule type" value="Genomic_DNA"/>
</dbReference>
<evidence type="ECO:0000313" key="3">
    <source>
        <dbReference type="Proteomes" id="UP000178935"/>
    </source>
</evidence>
<gene>
    <name evidence="2" type="ORF">A2561_02135</name>
</gene>
<keyword evidence="1" id="KW-0812">Transmembrane</keyword>
<keyword evidence="1" id="KW-0472">Membrane</keyword>
<sequence length="344" mass="40648">MKIKKMIIIILGVIVVIVLVVFCYFFVGSAPRQNNITWGVDFSQMQSEALKLNWQENYLALIKDLGVKNIKIHTQWDFVEGKQGEYFFDDIDWQIETAEENNVKIIFVLGMKTGRWPECHDPKWASNLSIEKQKEELLKYIKEVVLRYKNSKAISYWQVENEPLLKFGECPNWYYNDKELLKKEVELVKSLDSSRQIMISDSGELNWWINAGKIGDVVGTTMYRKAWVNISSFGFPIKNPGFYSSYPFPPVFYYRKAQIIKTLFGKEVIGVELQAEPWAHKPFYDVDIAEQEKTMNLEQFKKNIEYAKNSGLSSHYLWGVEWWYWMRETQDRPEIWNEAKTLFK</sequence>
<dbReference type="SUPFAM" id="SSF51445">
    <property type="entry name" value="(Trans)glycosidases"/>
    <property type="match status" value="1"/>
</dbReference>
<accession>A0A1G2JMM1</accession>
<evidence type="ECO:0000256" key="1">
    <source>
        <dbReference type="SAM" id="Phobius"/>
    </source>
</evidence>